<dbReference type="Gene3D" id="3.60.60.10">
    <property type="entry name" value="Penicillin V Acylase, Chain A"/>
    <property type="match status" value="1"/>
</dbReference>
<dbReference type="InterPro" id="IPR052193">
    <property type="entry name" value="Peptidase_C59"/>
</dbReference>
<dbReference type="EMBL" id="JACXSI010000045">
    <property type="protein sequence ID" value="MBD3109821.1"/>
    <property type="molecule type" value="Genomic_DNA"/>
</dbReference>
<keyword evidence="2 4" id="KW-0378">Hydrolase</keyword>
<comment type="caution">
    <text evidence="4">The sequence shown here is derived from an EMBL/GenBank/DDBJ whole genome shotgun (WGS) entry which is preliminary data.</text>
</comment>
<dbReference type="InterPro" id="IPR029132">
    <property type="entry name" value="CBAH/NAAA_C"/>
</dbReference>
<comment type="similarity">
    <text evidence="1">Belongs to the peptidase C59 family.</text>
</comment>
<name>A0A927HCS4_9BACI</name>
<dbReference type="InterPro" id="IPR029055">
    <property type="entry name" value="Ntn_hydrolases_N"/>
</dbReference>
<dbReference type="SUPFAM" id="SSF56235">
    <property type="entry name" value="N-terminal nucleophile aminohydrolases (Ntn hydrolases)"/>
    <property type="match status" value="1"/>
</dbReference>
<feature type="domain" description="Choloylglycine hydrolase/NAAA C-terminal" evidence="3">
    <location>
        <begin position="68"/>
        <end position="231"/>
    </location>
</feature>
<dbReference type="RefSeq" id="WP_190999353.1">
    <property type="nucleotide sequence ID" value="NZ_JACXSI010000045.1"/>
</dbReference>
<dbReference type="Pfam" id="PF02275">
    <property type="entry name" value="CBAH"/>
    <property type="match status" value="1"/>
</dbReference>
<reference evidence="4" key="1">
    <citation type="submission" date="2020-09" db="EMBL/GenBank/DDBJ databases">
        <title>Bacillus faecalis sp. nov., a moderately halophilic bacterium isolated from cow faeces.</title>
        <authorList>
            <person name="Jiang L."/>
            <person name="Lee J."/>
        </authorList>
    </citation>
    <scope>NUCLEOTIDE SEQUENCE</scope>
    <source>
        <strain evidence="4">AGMB 02131</strain>
    </source>
</reference>
<evidence type="ECO:0000256" key="1">
    <source>
        <dbReference type="ARBA" id="ARBA00006625"/>
    </source>
</evidence>
<sequence length="317" mass="35262">MTVSSREKTLTSIEELGDSKLYTMTYYADYHLDSLLERGVKSDSDFYHLVSENIAGATVQGNFEGIGCSAFTAITEDGDHVYGRNFDYLMDMGIVVIKTKPKEGYASTGIANLGFVDVGQNDVSKENYRLLAAPYLCMDGMNEKGLAISVLSLDGIPTRQNTGKTKINTVIAIRMVLDKASTVDEAIKMLSQYDMQSCGDTKSYHFLLHDRTGVSKLIEYVNGEMIVNTTNIATNFYVSPIQNGLGHGYDRYDILQQTWNASGGILSEKDCMTLLQKVAQEPGVSLTSETQWSVVYNLDKQKAKVAVRRNYNKWFDI</sequence>
<gene>
    <name evidence="4" type="ORF">IEO70_15885</name>
</gene>
<proteinExistence type="inferred from homology"/>
<keyword evidence="5" id="KW-1185">Reference proteome</keyword>
<dbReference type="Proteomes" id="UP000602076">
    <property type="component" value="Unassembled WGS sequence"/>
</dbReference>
<evidence type="ECO:0000313" key="5">
    <source>
        <dbReference type="Proteomes" id="UP000602076"/>
    </source>
</evidence>
<dbReference type="AlphaFoldDB" id="A0A927HCS4"/>
<evidence type="ECO:0000256" key="2">
    <source>
        <dbReference type="ARBA" id="ARBA00022801"/>
    </source>
</evidence>
<evidence type="ECO:0000313" key="4">
    <source>
        <dbReference type="EMBL" id="MBD3109821.1"/>
    </source>
</evidence>
<dbReference type="PANTHER" id="PTHR35527">
    <property type="entry name" value="CHOLOYLGLYCINE HYDROLASE"/>
    <property type="match status" value="1"/>
</dbReference>
<evidence type="ECO:0000259" key="3">
    <source>
        <dbReference type="Pfam" id="PF02275"/>
    </source>
</evidence>
<dbReference type="GO" id="GO:0016787">
    <property type="term" value="F:hydrolase activity"/>
    <property type="evidence" value="ECO:0007669"/>
    <property type="project" value="UniProtKB-KW"/>
</dbReference>
<protein>
    <submittedName>
        <fullName evidence="4">Linear amide C-N hydrolase</fullName>
    </submittedName>
</protein>
<dbReference type="PANTHER" id="PTHR35527:SF2">
    <property type="entry name" value="HYDROLASE"/>
    <property type="match status" value="1"/>
</dbReference>
<accession>A0A927HCS4</accession>
<organism evidence="4 5">
    <name type="scientific">Peribacillus faecalis</name>
    <dbReference type="NCBI Taxonomy" id="2772559"/>
    <lineage>
        <taxon>Bacteria</taxon>
        <taxon>Bacillati</taxon>
        <taxon>Bacillota</taxon>
        <taxon>Bacilli</taxon>
        <taxon>Bacillales</taxon>
        <taxon>Bacillaceae</taxon>
        <taxon>Peribacillus</taxon>
    </lineage>
</organism>